<evidence type="ECO:0000256" key="1">
    <source>
        <dbReference type="SAM" id="Coils"/>
    </source>
</evidence>
<dbReference type="OrthoDB" id="5679686at2"/>
<dbReference type="PATRIC" id="fig|1449976.3.peg.1085"/>
<feature type="coiled-coil region" evidence="1">
    <location>
        <begin position="918"/>
        <end position="945"/>
    </location>
</feature>
<dbReference type="Pfam" id="PF13524">
    <property type="entry name" value="Glyco_trans_1_2"/>
    <property type="match status" value="1"/>
</dbReference>
<feature type="region of interest" description="Disordered" evidence="2">
    <location>
        <begin position="1"/>
        <end position="27"/>
    </location>
</feature>
<reference evidence="5 6" key="1">
    <citation type="journal article" date="2014" name="BMC Genomics">
        <title>Complete genome sequence of producer of the glycopeptide antibiotic Aculeximycin Kutzneria albida DSM 43870T, a representative of minor genus of Pseudonocardiaceae.</title>
        <authorList>
            <person name="Rebets Y."/>
            <person name="Tokovenko B."/>
            <person name="Lushchyk I."/>
            <person name="Ruckert C."/>
            <person name="Zaburannyi N."/>
            <person name="Bechthold A."/>
            <person name="Kalinowski J."/>
            <person name="Luzhetskyy A."/>
        </authorList>
    </citation>
    <scope>NUCLEOTIDE SEQUENCE [LARGE SCALE GENOMIC DNA]</scope>
    <source>
        <strain evidence="5">DSM 43870</strain>
    </source>
</reference>
<sequence>MTDVPATGPQPDEPTVTAAGEPAAPRPSVIKVGIGPETSNGPGVPPSIVVPDAVFSACTVATRAQLPAVRVLGSSFLSHHAGARFVALLVDAEPGTTGPGLLSPTDIGVGDRELAELATGCTAEQLCAALRPRLLERLLAEGGPVLYLDRSVHVLGSVYEQVVDATRQKPLVLVPKVLRPLPDDGLRPTPEELLSVGVYDAGFVAVAPGAESFLRSWAEAIRHAPDTAASFLDGAPALIEHHVLRDPGIGLSVWNAGQRQLATGSDGGSLQVSGVPLRTVHFSGFDPQRPWLLAATVSERPRVLLSEYPLLAELCTNYRGELVRHGLSKDHSTYGFERLDDGTVIPVGLRREFRRACLEAGRSGAEPPAPAFGTSQAEFLQWAGAPADGVPNSTRWVAAVWRGDPELRAQFPEPFSVDATSFREWCVGPGVTSGRVHAAVVPPRRGADAALLDQLGVSVLGKGWISDLVATTARASGLPTATEPGYPVVLLCDQNMRIPGERYVVAVRTGPVSDEDLTGVNELWVTSESTKSALERSDGLTVRTLPLPMLERPTREDKAKAASRSAHELGDEIVFAVVVDHASERVGNTLGAVSAFLAAFPDRNDVVLLLAVAGAAEHPEAAERLRLATATDSRIRLIERPISLPFLLDSADWLVSLHRGDGAGGDLIAWSLAEAAVRGVPVIASAHGAVAELFDNDTAVLVPCHHGGSEPDVDAAAKLMRAVADEPEIADRMARAGRWHLLRAYALTRVAEQLKERVEHSYRAWRARRSAARVVHDSDPLGPLHSAKHALLRQPDVGVASRMPMAPALRKAVLRVLNHYDNHLRDVLGTVLDGMERTAGELLRRQEEIRDAGGVTELHDMREELDRHGARQSQLHDQLAGVDDSVVRVTADLAGQGRRIRELEDALVAEAGKRTKKLDNLADRLDRLTMMLDRTLDRIDALEAKVGDSLRERDSRLESGLRAAHQAQHTSDALRRVVVREHERHGNPVDGVPSSLVLCDVGLLRLPAEDALMLPLLSSNGVWEPELSRLIDSLVEPDGVFVDIGAHVGYHTIRVLSMLGTSGAVVAVEPCARAGSLLRHNVEVNLPPQVGDRLIVVDGAAWDVSGEVVAEPAMTGGVSVRPGADAHVHAGAPSAAQAQFPARTGQLNGAPVLEPVEEGVPIGSPQELVRAVRLDKELEAMPSLAGLRLSVVKVDAPGREHRALGGLVRLLRRDRPHVLCSFSPNAITELGDDPMIVLREYGTWGYDLVPVDHQQAVTPEQVLESTAHGRGMTLWLRPRGKGA</sequence>
<dbReference type="Pfam" id="PF05050">
    <property type="entry name" value="Methyltransf_21"/>
    <property type="match status" value="1"/>
</dbReference>
<dbReference type="InterPro" id="IPR055259">
    <property type="entry name" value="YkvP/CgeB_Glyco_trans-like"/>
</dbReference>
<feature type="domain" description="Spore protein YkvP/CgeB glycosyl transferase-like" evidence="4">
    <location>
        <begin position="647"/>
        <end position="755"/>
    </location>
</feature>
<dbReference type="eggNOG" id="COG2242">
    <property type="taxonomic scope" value="Bacteria"/>
</dbReference>
<gene>
    <name evidence="5" type="ORF">KALB_1082</name>
</gene>
<dbReference type="NCBIfam" id="TIGR01444">
    <property type="entry name" value="fkbM_fam"/>
    <property type="match status" value="1"/>
</dbReference>
<dbReference type="SUPFAM" id="SSF53335">
    <property type="entry name" value="S-adenosyl-L-methionine-dependent methyltransferases"/>
    <property type="match status" value="1"/>
</dbReference>
<evidence type="ECO:0000256" key="2">
    <source>
        <dbReference type="SAM" id="MobiDB-lite"/>
    </source>
</evidence>
<dbReference type="Gene3D" id="3.40.50.150">
    <property type="entry name" value="Vaccinia Virus protein VP39"/>
    <property type="match status" value="1"/>
</dbReference>
<evidence type="ECO:0000259" key="3">
    <source>
        <dbReference type="Pfam" id="PF05050"/>
    </source>
</evidence>
<name>W5W0Y5_9PSEU</name>
<dbReference type="eggNOG" id="COG2433">
    <property type="taxonomic scope" value="Bacteria"/>
</dbReference>
<dbReference type="InterPro" id="IPR029063">
    <property type="entry name" value="SAM-dependent_MTases_sf"/>
</dbReference>
<proteinExistence type="predicted"/>
<dbReference type="HOGENOM" id="CLU_266358_0_0_11"/>
<keyword evidence="1" id="KW-0175">Coiled coil</keyword>
<evidence type="ECO:0000313" key="5">
    <source>
        <dbReference type="EMBL" id="AHH94455.1"/>
    </source>
</evidence>
<evidence type="ECO:0000313" key="6">
    <source>
        <dbReference type="Proteomes" id="UP000019225"/>
    </source>
</evidence>
<evidence type="ECO:0000259" key="4">
    <source>
        <dbReference type="Pfam" id="PF13524"/>
    </source>
</evidence>
<dbReference type="EMBL" id="CP007155">
    <property type="protein sequence ID" value="AHH94455.1"/>
    <property type="molecule type" value="Genomic_DNA"/>
</dbReference>
<dbReference type="Proteomes" id="UP000019225">
    <property type="component" value="Chromosome"/>
</dbReference>
<dbReference type="InterPro" id="IPR006342">
    <property type="entry name" value="FkbM_mtfrase"/>
</dbReference>
<dbReference type="Gene3D" id="3.40.50.2000">
    <property type="entry name" value="Glycogen Phosphorylase B"/>
    <property type="match status" value="1"/>
</dbReference>
<keyword evidence="6" id="KW-1185">Reference proteome</keyword>
<dbReference type="SUPFAM" id="SSF53756">
    <property type="entry name" value="UDP-Glycosyltransferase/glycogen phosphorylase"/>
    <property type="match status" value="1"/>
</dbReference>
<dbReference type="RefSeq" id="WP_148309356.1">
    <property type="nucleotide sequence ID" value="NZ_CP007155.1"/>
</dbReference>
<dbReference type="KEGG" id="kal:KALB_1082"/>
<accession>W5W0Y5</accession>
<feature type="domain" description="Methyltransferase FkbM" evidence="3">
    <location>
        <begin position="1043"/>
        <end position="1229"/>
    </location>
</feature>
<organism evidence="5 6">
    <name type="scientific">Kutzneria albida DSM 43870</name>
    <dbReference type="NCBI Taxonomy" id="1449976"/>
    <lineage>
        <taxon>Bacteria</taxon>
        <taxon>Bacillati</taxon>
        <taxon>Actinomycetota</taxon>
        <taxon>Actinomycetes</taxon>
        <taxon>Pseudonocardiales</taxon>
        <taxon>Pseudonocardiaceae</taxon>
        <taxon>Kutzneria</taxon>
    </lineage>
</organism>
<dbReference type="STRING" id="1449976.KALB_1082"/>
<protein>
    <submittedName>
        <fullName evidence="5">Uncharacterized protein</fullName>
    </submittedName>
</protein>